<dbReference type="EMBL" id="CALNXK010000012">
    <property type="protein sequence ID" value="CAH3044782.1"/>
    <property type="molecule type" value="Genomic_DNA"/>
</dbReference>
<proteinExistence type="predicted"/>
<evidence type="ECO:0000313" key="1">
    <source>
        <dbReference type="EMBL" id="CAH3044782.1"/>
    </source>
</evidence>
<evidence type="ECO:0000313" key="2">
    <source>
        <dbReference type="Proteomes" id="UP001159405"/>
    </source>
</evidence>
<organism evidence="1 2">
    <name type="scientific">Porites lobata</name>
    <dbReference type="NCBI Taxonomy" id="104759"/>
    <lineage>
        <taxon>Eukaryota</taxon>
        <taxon>Metazoa</taxon>
        <taxon>Cnidaria</taxon>
        <taxon>Anthozoa</taxon>
        <taxon>Hexacorallia</taxon>
        <taxon>Scleractinia</taxon>
        <taxon>Fungiina</taxon>
        <taxon>Poritidae</taxon>
        <taxon>Porites</taxon>
    </lineage>
</organism>
<accession>A0ABN8NCX1</accession>
<reference evidence="1 2" key="1">
    <citation type="submission" date="2022-05" db="EMBL/GenBank/DDBJ databases">
        <authorList>
            <consortium name="Genoscope - CEA"/>
            <person name="William W."/>
        </authorList>
    </citation>
    <scope>NUCLEOTIDE SEQUENCE [LARGE SCALE GENOMIC DNA]</scope>
</reference>
<comment type="caution">
    <text evidence="1">The sequence shown here is derived from an EMBL/GenBank/DDBJ whole genome shotgun (WGS) entry which is preliminary data.</text>
</comment>
<dbReference type="Proteomes" id="UP001159405">
    <property type="component" value="Unassembled WGS sequence"/>
</dbReference>
<name>A0ABN8NCX1_9CNID</name>
<sequence length="570" mass="65076">MATCFLKTREFGDCGEFRGIAELVSLDQCRNDLSQHLSQCHLSRKRIMEGELILVRSGLFYTTETQRQKMLVCPKHRAYLGQYWGNQTKLSSCKYPGHKGEHRAVRTDRAFTLKVSREVMEVFGVLVPVGAPICSSCRKAHSKRVQSNWPWLQGGSANAGPRDEDDAVLLTRKSKDKALAEMREIQPDTPTVSTPLGDFPWTPRQWLKLESVDDDSTGEDMQTFPDQTFEVYNTAMAQIAGLSDIKILEPLTFRLKVDWGTATEKEKQMCEETVDDACRAVCKVIAPSSSEELLKSYVKRASRSDKEVEALTSAYRQAPTKNLKTQILSIYALRYTSKELKAMHAPFEKFSDRQIKKARTHAKTVGVGLEVEKVPHYRVRIDRSKLEHFLDIVDQPYFYQDVSFGTRTVKLDSGQQMVMPNVVRTVGRSTMIEQYHQWCREEDYQPLGRSTLYRILKVREASQRKSLQGLDNTASSGAEGFDTLNKIRYLKTSYRAHCREDSDNLCAEHCREHALSDTQCLEFKTSCTHDHMELCESCDSLRNTLGSVLSEIKGSQDVQFYSRDQQEDML</sequence>
<gene>
    <name evidence="1" type="ORF">PLOB_00004462</name>
</gene>
<protein>
    <submittedName>
        <fullName evidence="1">Uncharacterized protein</fullName>
    </submittedName>
</protein>
<keyword evidence="2" id="KW-1185">Reference proteome</keyword>